<protein>
    <submittedName>
        <fullName evidence="2">Glycosyltransferase</fullName>
    </submittedName>
</protein>
<keyword evidence="2" id="KW-0808">Transferase</keyword>
<sequence length="375" mass="41379">MPKPVISIVTKARATYFKPLYEAFAKAQPAPWRTAMLWPEHYRNEHPDELVVPQGDNFDVIPVRTGGSSNSATSTRFLPSRDAIAKLAQCAPSAMLIHEFPLFSVQALVYAKWHRVPVAVSSEVGKSNAHLFSASTRLWHSFWGKWVDGIAAFSPSGLAPLSGRTIPMTTTFHAIDSRSYLPVERQDTTGSPLVFAYLGQLIHRKGLDLWLEAARVLRDSGFTHFKLRIIGGGDETWLRSHITRTGMDDHVEITGFKSGESLRTALGTSDVFVLPTRHDNYAAVVHEAACLGLPLLVSQFAGAASVLVKNDLNGYIIDPSDPQSFAARMHDFSSPEKRNAMGRASRQIGESMSAHVQGANLWNWFDQTFHLTSPA</sequence>
<accession>A0A5R8KF20</accession>
<evidence type="ECO:0000259" key="1">
    <source>
        <dbReference type="Pfam" id="PF00534"/>
    </source>
</evidence>
<dbReference type="CDD" id="cd03801">
    <property type="entry name" value="GT4_PimA-like"/>
    <property type="match status" value="1"/>
</dbReference>
<dbReference type="EMBL" id="VAUV01000007">
    <property type="protein sequence ID" value="TLD70894.1"/>
    <property type="molecule type" value="Genomic_DNA"/>
</dbReference>
<dbReference type="Proteomes" id="UP000306196">
    <property type="component" value="Unassembled WGS sequence"/>
</dbReference>
<dbReference type="Pfam" id="PF00534">
    <property type="entry name" value="Glycos_transf_1"/>
    <property type="match status" value="1"/>
</dbReference>
<organism evidence="2 3">
    <name type="scientific">Phragmitibacter flavus</name>
    <dbReference type="NCBI Taxonomy" id="2576071"/>
    <lineage>
        <taxon>Bacteria</taxon>
        <taxon>Pseudomonadati</taxon>
        <taxon>Verrucomicrobiota</taxon>
        <taxon>Verrucomicrobiia</taxon>
        <taxon>Verrucomicrobiales</taxon>
        <taxon>Verrucomicrobiaceae</taxon>
        <taxon>Phragmitibacter</taxon>
    </lineage>
</organism>
<dbReference type="AlphaFoldDB" id="A0A5R8KF20"/>
<dbReference type="PANTHER" id="PTHR45947">
    <property type="entry name" value="SULFOQUINOVOSYL TRANSFERASE SQD2"/>
    <property type="match status" value="1"/>
</dbReference>
<gene>
    <name evidence="2" type="ORF">FEM03_11355</name>
</gene>
<dbReference type="InterPro" id="IPR050194">
    <property type="entry name" value="Glycosyltransferase_grp1"/>
</dbReference>
<name>A0A5R8KF20_9BACT</name>
<dbReference type="RefSeq" id="WP_138086364.1">
    <property type="nucleotide sequence ID" value="NZ_VAUV01000007.1"/>
</dbReference>
<evidence type="ECO:0000313" key="3">
    <source>
        <dbReference type="Proteomes" id="UP000306196"/>
    </source>
</evidence>
<dbReference type="Gene3D" id="3.40.50.2000">
    <property type="entry name" value="Glycogen Phosphorylase B"/>
    <property type="match status" value="1"/>
</dbReference>
<dbReference type="SUPFAM" id="SSF53756">
    <property type="entry name" value="UDP-Glycosyltransferase/glycogen phosphorylase"/>
    <property type="match status" value="1"/>
</dbReference>
<dbReference type="InterPro" id="IPR001296">
    <property type="entry name" value="Glyco_trans_1"/>
</dbReference>
<comment type="caution">
    <text evidence="2">The sequence shown here is derived from an EMBL/GenBank/DDBJ whole genome shotgun (WGS) entry which is preliminary data.</text>
</comment>
<reference evidence="2 3" key="1">
    <citation type="submission" date="2019-05" db="EMBL/GenBank/DDBJ databases">
        <title>Verrucobacter flavum gen. nov., sp. nov. a new member of the family Verrucomicrobiaceae.</title>
        <authorList>
            <person name="Szuroczki S."/>
            <person name="Abbaszade G."/>
            <person name="Szabo A."/>
            <person name="Felfoldi T."/>
            <person name="Schumann P."/>
            <person name="Boka K."/>
            <person name="Keki Z."/>
            <person name="Toumi M."/>
            <person name="Toth E."/>
        </authorList>
    </citation>
    <scope>NUCLEOTIDE SEQUENCE [LARGE SCALE GENOMIC DNA]</scope>
    <source>
        <strain evidence="2 3">MG-N-17</strain>
    </source>
</reference>
<proteinExistence type="predicted"/>
<dbReference type="OrthoDB" id="9795068at2"/>
<dbReference type="PANTHER" id="PTHR45947:SF3">
    <property type="entry name" value="SULFOQUINOVOSYL TRANSFERASE SQD2"/>
    <property type="match status" value="1"/>
</dbReference>
<evidence type="ECO:0000313" key="2">
    <source>
        <dbReference type="EMBL" id="TLD70894.1"/>
    </source>
</evidence>
<feature type="domain" description="Glycosyl transferase family 1" evidence="1">
    <location>
        <begin position="191"/>
        <end position="347"/>
    </location>
</feature>
<keyword evidence="3" id="KW-1185">Reference proteome</keyword>
<dbReference type="GO" id="GO:0016758">
    <property type="term" value="F:hexosyltransferase activity"/>
    <property type="evidence" value="ECO:0007669"/>
    <property type="project" value="TreeGrafter"/>
</dbReference>